<feature type="transmembrane region" description="Helical" evidence="1">
    <location>
        <begin position="369"/>
        <end position="394"/>
    </location>
</feature>
<proteinExistence type="predicted"/>
<feature type="chain" id="PRO_5046168318" evidence="2">
    <location>
        <begin position="24"/>
        <end position="526"/>
    </location>
</feature>
<dbReference type="PANTHER" id="PTHR43265">
    <property type="entry name" value="ESTERASE ESTD"/>
    <property type="match status" value="1"/>
</dbReference>
<keyword evidence="4" id="KW-1185">Reference proteome</keyword>
<evidence type="ECO:0000313" key="3">
    <source>
        <dbReference type="EMBL" id="NOV99024.1"/>
    </source>
</evidence>
<reference evidence="3 4" key="1">
    <citation type="submission" date="2020-05" db="EMBL/GenBank/DDBJ databases">
        <title>Genomic Encyclopedia of Type Strains, Phase III (KMG-III): the genomes of soil and plant-associated and newly described type strains.</title>
        <authorList>
            <person name="Whitman W."/>
        </authorList>
    </citation>
    <scope>NUCLEOTIDE SEQUENCE [LARGE SCALE GENOMIC DNA]</scope>
    <source>
        <strain evidence="3 4">KCTC 19046</strain>
    </source>
</reference>
<dbReference type="InterPro" id="IPR053145">
    <property type="entry name" value="AB_hydrolase_Est10"/>
</dbReference>
<dbReference type="RefSeq" id="WP_171785207.1">
    <property type="nucleotide sequence ID" value="NZ_BAAAML010000011.1"/>
</dbReference>
<dbReference type="Gene3D" id="3.40.50.1820">
    <property type="entry name" value="alpha/beta hydrolase"/>
    <property type="match status" value="1"/>
</dbReference>
<keyword evidence="1" id="KW-0472">Membrane</keyword>
<accession>A0ABX2A8P9</accession>
<name>A0ABX2A8P9_9MICO</name>
<feature type="transmembrane region" description="Helical" evidence="1">
    <location>
        <begin position="456"/>
        <end position="477"/>
    </location>
</feature>
<dbReference type="PANTHER" id="PTHR43265:SF1">
    <property type="entry name" value="ESTERASE ESTD"/>
    <property type="match status" value="1"/>
</dbReference>
<dbReference type="GO" id="GO:0016787">
    <property type="term" value="F:hydrolase activity"/>
    <property type="evidence" value="ECO:0007669"/>
    <property type="project" value="UniProtKB-KW"/>
</dbReference>
<dbReference type="InterPro" id="IPR029058">
    <property type="entry name" value="AB_hydrolase_fold"/>
</dbReference>
<evidence type="ECO:0000256" key="1">
    <source>
        <dbReference type="SAM" id="Phobius"/>
    </source>
</evidence>
<keyword evidence="2" id="KW-0732">Signal</keyword>
<dbReference type="EMBL" id="JABEZU010000005">
    <property type="protein sequence ID" value="NOV99024.1"/>
    <property type="molecule type" value="Genomic_DNA"/>
</dbReference>
<keyword evidence="1" id="KW-0812">Transmembrane</keyword>
<dbReference type="Proteomes" id="UP000757540">
    <property type="component" value="Unassembled WGS sequence"/>
</dbReference>
<feature type="transmembrane region" description="Helical" evidence="1">
    <location>
        <begin position="498"/>
        <end position="521"/>
    </location>
</feature>
<sequence>MVFRTIATSAALLVGLAVVGAVAGPQWDPQPVTEHVVPATTDTTIGGVDPESVGTVGDHDVRAETVTIDLDGTVVDGLLRRPLHEDGSVLPDRPGVVFVHGAGTGHAAQAFSDTATDLASAGVVTLVPDKRLDTYSLRDRDYEAMARDYEHSVELLRGVEGVDPARVGAYGESEGAWIVPVLQVDDPSIAFTVLTSAPVVAPREQAAYAADNYLRNTGVPDQVFRAIPRAVGMQFPGGGFGYADFDVSPWLAAQTAPVLVVYGTADASMPVEQGAQLILTDTAAGPGDAPVTVRYYAGADHGIRVRDDSPVGGTVRYPLHPDFVRDLAAWVQGQPGTADAVPQVAGATPEQLFLAAPVPQPRWWGSGDVVVAAVLGGAGLVVLALGAWVAVVLVRRVSRRHAGPRPTFAPGVGRALVALGVGSVTTTAALAVYLLLVARLAFDYQRNDVIVQGGWVAVRLLGVLTVVAAAVLLQRVADVRSSRRSSGSVRVARGGAPALVALCCVVAGSVSLLFTLAYWGVYQLGL</sequence>
<feature type="signal peptide" evidence="2">
    <location>
        <begin position="1"/>
        <end position="23"/>
    </location>
</feature>
<evidence type="ECO:0000313" key="4">
    <source>
        <dbReference type="Proteomes" id="UP000757540"/>
    </source>
</evidence>
<keyword evidence="3" id="KW-0378">Hydrolase</keyword>
<feature type="transmembrane region" description="Helical" evidence="1">
    <location>
        <begin position="415"/>
        <end position="436"/>
    </location>
</feature>
<protein>
    <submittedName>
        <fullName evidence="3">Dienelactone hydrolase</fullName>
    </submittedName>
</protein>
<organism evidence="3 4">
    <name type="scientific">Isoptericola halotolerans</name>
    <dbReference type="NCBI Taxonomy" id="300560"/>
    <lineage>
        <taxon>Bacteria</taxon>
        <taxon>Bacillati</taxon>
        <taxon>Actinomycetota</taxon>
        <taxon>Actinomycetes</taxon>
        <taxon>Micrococcales</taxon>
        <taxon>Promicromonosporaceae</taxon>
        <taxon>Isoptericola</taxon>
    </lineage>
</organism>
<dbReference type="SUPFAM" id="SSF53474">
    <property type="entry name" value="alpha/beta-Hydrolases"/>
    <property type="match status" value="1"/>
</dbReference>
<comment type="caution">
    <text evidence="3">The sequence shown here is derived from an EMBL/GenBank/DDBJ whole genome shotgun (WGS) entry which is preliminary data.</text>
</comment>
<keyword evidence="1" id="KW-1133">Transmembrane helix</keyword>
<evidence type="ECO:0000256" key="2">
    <source>
        <dbReference type="SAM" id="SignalP"/>
    </source>
</evidence>
<gene>
    <name evidence="3" type="ORF">HDG69_003626</name>
</gene>